<protein>
    <submittedName>
        <fullName evidence="2">Uncharacterized protein</fullName>
    </submittedName>
</protein>
<gene>
    <name evidence="2" type="ORF">HF521_004560</name>
</gene>
<name>A0A8T0AZE0_SILME</name>
<sequence>MDEADSDGREISFFQQATDTSSEESEKETEQESNMPPRKMHSGTGKPCLSQTAKDGTVWVEEDIGMSSAVANDSCFTAQAGPTESAKVEMEMKIETENDASSMLPSRPYHLPLLDEAVYLSCRVSSKASHTESTCLQEPRHSVWTLSTIH</sequence>
<dbReference type="Proteomes" id="UP000606274">
    <property type="component" value="Unassembled WGS sequence"/>
</dbReference>
<feature type="compositionally biased region" description="Basic and acidic residues" evidence="1">
    <location>
        <begin position="1"/>
        <end position="10"/>
    </location>
</feature>
<evidence type="ECO:0000256" key="1">
    <source>
        <dbReference type="SAM" id="MobiDB-lite"/>
    </source>
</evidence>
<dbReference type="AlphaFoldDB" id="A0A8T0AZE0"/>
<proteinExistence type="predicted"/>
<comment type="caution">
    <text evidence="2">The sequence shown here is derived from an EMBL/GenBank/DDBJ whole genome shotgun (WGS) entry which is preliminary data.</text>
</comment>
<evidence type="ECO:0000313" key="3">
    <source>
        <dbReference type="Proteomes" id="UP000606274"/>
    </source>
</evidence>
<accession>A0A8T0AZE0</accession>
<keyword evidence="3" id="KW-1185">Reference proteome</keyword>
<organism evidence="2 3">
    <name type="scientific">Silurus meridionalis</name>
    <name type="common">Southern catfish</name>
    <name type="synonym">Silurus soldatovi meridionalis</name>
    <dbReference type="NCBI Taxonomy" id="175797"/>
    <lineage>
        <taxon>Eukaryota</taxon>
        <taxon>Metazoa</taxon>
        <taxon>Chordata</taxon>
        <taxon>Craniata</taxon>
        <taxon>Vertebrata</taxon>
        <taxon>Euteleostomi</taxon>
        <taxon>Actinopterygii</taxon>
        <taxon>Neopterygii</taxon>
        <taxon>Teleostei</taxon>
        <taxon>Ostariophysi</taxon>
        <taxon>Siluriformes</taxon>
        <taxon>Siluridae</taxon>
        <taxon>Silurus</taxon>
    </lineage>
</organism>
<evidence type="ECO:0000313" key="2">
    <source>
        <dbReference type="EMBL" id="KAF7698050.1"/>
    </source>
</evidence>
<feature type="compositionally biased region" description="Acidic residues" evidence="1">
    <location>
        <begin position="21"/>
        <end position="31"/>
    </location>
</feature>
<reference evidence="2" key="1">
    <citation type="submission" date="2020-08" db="EMBL/GenBank/DDBJ databases">
        <title>Chromosome-level assembly of Southern catfish (Silurus meridionalis) provides insights into visual adaptation to the nocturnal and benthic lifestyles.</title>
        <authorList>
            <person name="Zhang Y."/>
            <person name="Wang D."/>
            <person name="Peng Z."/>
        </authorList>
    </citation>
    <scope>NUCLEOTIDE SEQUENCE</scope>
    <source>
        <strain evidence="2">SWU-2019-XX</strain>
        <tissue evidence="2">Muscle</tissue>
    </source>
</reference>
<feature type="region of interest" description="Disordered" evidence="1">
    <location>
        <begin position="1"/>
        <end position="54"/>
    </location>
</feature>
<dbReference type="EMBL" id="JABFDY010000014">
    <property type="protein sequence ID" value="KAF7698050.1"/>
    <property type="molecule type" value="Genomic_DNA"/>
</dbReference>